<proteinExistence type="predicted"/>
<gene>
    <name evidence="1" type="ORF">H4S07_005465</name>
</gene>
<name>A0ACC1L1Y6_9FUNG</name>
<accession>A0ACC1L1Y6</accession>
<feature type="non-terminal residue" evidence="1">
    <location>
        <position position="1"/>
    </location>
</feature>
<evidence type="ECO:0000313" key="1">
    <source>
        <dbReference type="EMBL" id="KAJ2799332.1"/>
    </source>
</evidence>
<evidence type="ECO:0000313" key="2">
    <source>
        <dbReference type="Proteomes" id="UP001140096"/>
    </source>
</evidence>
<sequence>VERLERQTGLEDRFEVMALDLASLESVGAFVEQFKARDCALDVLVDNAGLMMSPYGKTKDGIEMQFGTNHVGHFALTTGLLDALKRAEDGARIVVVSSMAAFMTPEINYEAVEVESKYNKTDNYAISKLANMTFTRALARKLEGSNVTVNVIHPGSIATNLTRHVGTSSIQHAAENAMLLDVSAGALTTIYVAMSPEVEGESGVFYARCLQMNMHPKALDVAEQDKLWEYTEKIAAEKSKANTLGGNRLSQALCATSMIVTDITYAMMSKLDRSTPPSASRINHIVMQSIKRAESNKTPNEQKTAVVTGANCGIGLETAKALGCAGFHTILACRSAERGKEAVESLEQQTELVGRFEFMELDLASLESVHNFVELFKARNSSLDILVNNAGVACPYNQTAEGIEMQFGTNHVGHFALTLGLLDNLKRADDGARVIVVSSMAAFMVARISYEGIEQEREFFSMRNYALSKLANMTFAKTLAARLEGSGVTVNAVNPGAVATNLNRHGVKYDYQRAILGAMFLDAPTGAICSIYAALSPDVE</sequence>
<dbReference type="Proteomes" id="UP001140096">
    <property type="component" value="Unassembled WGS sequence"/>
</dbReference>
<protein>
    <submittedName>
        <fullName evidence="1">Uncharacterized protein</fullName>
    </submittedName>
</protein>
<organism evidence="1 2">
    <name type="scientific">Coemansia furcata</name>
    <dbReference type="NCBI Taxonomy" id="417177"/>
    <lineage>
        <taxon>Eukaryota</taxon>
        <taxon>Fungi</taxon>
        <taxon>Fungi incertae sedis</taxon>
        <taxon>Zoopagomycota</taxon>
        <taxon>Kickxellomycotina</taxon>
        <taxon>Kickxellomycetes</taxon>
        <taxon>Kickxellales</taxon>
        <taxon>Kickxellaceae</taxon>
        <taxon>Coemansia</taxon>
    </lineage>
</organism>
<reference evidence="1" key="1">
    <citation type="submission" date="2022-07" db="EMBL/GenBank/DDBJ databases">
        <title>Phylogenomic reconstructions and comparative analyses of Kickxellomycotina fungi.</title>
        <authorList>
            <person name="Reynolds N.K."/>
            <person name="Stajich J.E."/>
            <person name="Barry K."/>
            <person name="Grigoriev I.V."/>
            <person name="Crous P."/>
            <person name="Smith M.E."/>
        </authorList>
    </citation>
    <scope>NUCLEOTIDE SEQUENCE</scope>
    <source>
        <strain evidence="1">CBS 102833</strain>
    </source>
</reference>
<feature type="non-terminal residue" evidence="1">
    <location>
        <position position="540"/>
    </location>
</feature>
<comment type="caution">
    <text evidence="1">The sequence shown here is derived from an EMBL/GenBank/DDBJ whole genome shotgun (WGS) entry which is preliminary data.</text>
</comment>
<keyword evidence="2" id="KW-1185">Reference proteome</keyword>
<dbReference type="EMBL" id="JANBUP010002688">
    <property type="protein sequence ID" value="KAJ2799332.1"/>
    <property type="molecule type" value="Genomic_DNA"/>
</dbReference>